<comment type="caution">
    <text evidence="4">The sequence shown here is derived from an EMBL/GenBank/DDBJ whole genome shotgun (WGS) entry which is preliminary data.</text>
</comment>
<dbReference type="GO" id="GO:0005178">
    <property type="term" value="F:integrin binding"/>
    <property type="evidence" value="ECO:0007669"/>
    <property type="project" value="TreeGrafter"/>
</dbReference>
<reference evidence="4" key="1">
    <citation type="submission" date="2021-02" db="EMBL/GenBank/DDBJ databases">
        <authorList>
            <person name="Nowell W R."/>
        </authorList>
    </citation>
    <scope>NUCLEOTIDE SEQUENCE</scope>
</reference>
<dbReference type="GO" id="GO:0005737">
    <property type="term" value="C:cytoplasm"/>
    <property type="evidence" value="ECO:0007669"/>
    <property type="project" value="UniProtKB-SubCell"/>
</dbReference>
<dbReference type="SUPFAM" id="SSF109885">
    <property type="entry name" value="I/LWEQ domain"/>
    <property type="match status" value="1"/>
</dbReference>
<gene>
    <name evidence="4" type="ORF">KXQ929_LOCUS45940</name>
</gene>
<dbReference type="GO" id="GO:0005886">
    <property type="term" value="C:plasma membrane"/>
    <property type="evidence" value="ECO:0007669"/>
    <property type="project" value="TreeGrafter"/>
</dbReference>
<dbReference type="GO" id="GO:0098609">
    <property type="term" value="P:cell-cell adhesion"/>
    <property type="evidence" value="ECO:0007669"/>
    <property type="project" value="TreeGrafter"/>
</dbReference>
<evidence type="ECO:0000256" key="2">
    <source>
        <dbReference type="ARBA" id="ARBA00022490"/>
    </source>
</evidence>
<proteinExistence type="predicted"/>
<feature type="non-terminal residue" evidence="4">
    <location>
        <position position="1"/>
    </location>
</feature>
<dbReference type="AlphaFoldDB" id="A0A820I9A1"/>
<accession>A0A820I9A1</accession>
<dbReference type="PROSITE" id="PS50945">
    <property type="entry name" value="I_LWEQ"/>
    <property type="match status" value="1"/>
</dbReference>
<dbReference type="InterPro" id="IPR054082">
    <property type="entry name" value="Talin_IBS2B"/>
</dbReference>
<feature type="domain" description="I/LWEQ" evidence="3">
    <location>
        <begin position="167"/>
        <end position="247"/>
    </location>
</feature>
<name>A0A820I9A1_9BILA</name>
<dbReference type="Gene3D" id="1.20.1410.10">
    <property type="entry name" value="I/LWEQ domain"/>
    <property type="match status" value="1"/>
</dbReference>
<evidence type="ECO:0000256" key="1">
    <source>
        <dbReference type="ARBA" id="ARBA00004496"/>
    </source>
</evidence>
<dbReference type="GO" id="GO:0005925">
    <property type="term" value="C:focal adhesion"/>
    <property type="evidence" value="ECO:0007669"/>
    <property type="project" value="TreeGrafter"/>
</dbReference>
<dbReference type="EMBL" id="CAJOBB010014747">
    <property type="protein sequence ID" value="CAF4308526.1"/>
    <property type="molecule type" value="Genomic_DNA"/>
</dbReference>
<evidence type="ECO:0000313" key="5">
    <source>
        <dbReference type="Proteomes" id="UP000663868"/>
    </source>
</evidence>
<protein>
    <recommendedName>
        <fullName evidence="3">I/LWEQ domain-containing protein</fullName>
    </recommendedName>
</protein>
<dbReference type="Gene3D" id="1.20.1420.10">
    <property type="entry name" value="Talin, central domain"/>
    <property type="match status" value="1"/>
</dbReference>
<comment type="subcellular location">
    <subcellularLocation>
        <location evidence="1">Cytoplasm</location>
    </subcellularLocation>
</comment>
<dbReference type="PANTHER" id="PTHR19981:SF1">
    <property type="entry name" value="RHEA, ISOFORM B"/>
    <property type="match status" value="1"/>
</dbReference>
<dbReference type="GO" id="GO:0003779">
    <property type="term" value="F:actin binding"/>
    <property type="evidence" value="ECO:0007669"/>
    <property type="project" value="InterPro"/>
</dbReference>
<dbReference type="InterPro" id="IPR002558">
    <property type="entry name" value="ILWEQ_dom"/>
</dbReference>
<dbReference type="Pfam" id="PF21896">
    <property type="entry name" value="Talin_IBS2B"/>
    <property type="match status" value="1"/>
</dbReference>
<dbReference type="Proteomes" id="UP000663868">
    <property type="component" value="Unassembled WGS sequence"/>
</dbReference>
<evidence type="ECO:0000313" key="4">
    <source>
        <dbReference type="EMBL" id="CAF4308526.1"/>
    </source>
</evidence>
<feature type="non-terminal residue" evidence="4">
    <location>
        <position position="247"/>
    </location>
</feature>
<keyword evidence="2" id="KW-0963">Cytoplasm</keyword>
<dbReference type="InterPro" id="IPR035964">
    <property type="entry name" value="I/LWEQ_dom_sf"/>
</dbReference>
<dbReference type="GO" id="GO:0030036">
    <property type="term" value="P:actin cytoskeleton organization"/>
    <property type="evidence" value="ECO:0007669"/>
    <property type="project" value="TreeGrafter"/>
</dbReference>
<sequence length="247" mass="27329">TSLLRTVKTVEDKAQRGTNALESTIESIAQELQTFNNGQIQTNRTTPEELIRVTKQFTIATSKAVSAGQSCQQEDIIVASNFGRKSISNLLVVCKSSISLTDDRHLQQRTLDNGRICVKTYKELLEAIHILIQKPSHEVKQKLLNYSRIIAQSTQELVQCAEQLKGTECVDPDDPTYIAENELLNAAQSIESAAKKLSYLKPRRKEINENLNFDEQILEAAKSIMNAASALITAATSAQKDLVAQGK</sequence>
<organism evidence="4 5">
    <name type="scientific">Adineta steineri</name>
    <dbReference type="NCBI Taxonomy" id="433720"/>
    <lineage>
        <taxon>Eukaryota</taxon>
        <taxon>Metazoa</taxon>
        <taxon>Spiralia</taxon>
        <taxon>Gnathifera</taxon>
        <taxon>Rotifera</taxon>
        <taxon>Eurotatoria</taxon>
        <taxon>Bdelloidea</taxon>
        <taxon>Adinetida</taxon>
        <taxon>Adinetidae</taxon>
        <taxon>Adineta</taxon>
    </lineage>
</organism>
<evidence type="ECO:0000259" key="3">
    <source>
        <dbReference type="PROSITE" id="PS50945"/>
    </source>
</evidence>
<dbReference type="PANTHER" id="PTHR19981">
    <property type="entry name" value="TALIN"/>
    <property type="match status" value="1"/>
</dbReference>